<dbReference type="SMART" id="SM00487">
    <property type="entry name" value="DEXDc"/>
    <property type="match status" value="1"/>
</dbReference>
<dbReference type="SMART" id="SM01142">
    <property type="entry name" value="DSHCT"/>
    <property type="match status" value="1"/>
</dbReference>
<dbReference type="PANTHER" id="PTHR12131:SF1">
    <property type="entry name" value="ATP-DEPENDENT RNA HELICASE SUPV3L1, MITOCHONDRIAL-RELATED"/>
    <property type="match status" value="1"/>
</dbReference>
<protein>
    <submittedName>
        <fullName evidence="7">DEAD/DEAH box helicase</fullName>
    </submittedName>
</protein>
<dbReference type="RefSeq" id="WP_378407141.1">
    <property type="nucleotide sequence ID" value="NZ_JBHTCS010000022.1"/>
</dbReference>
<keyword evidence="2" id="KW-0378">Hydrolase</keyword>
<sequence length="899" mass="99566">MELETFAAQLSFPLDPFQSEACRALETGHGVLVCAPTGAGKTVIGEFAVHLALTSGRKCFYTTPIKALSNQKYADLVDRYGKSSVGLLTGDLSINPEAPVVVMTTEVLRNMLYADSPVLRGLSHVVMDEVHYLADRFRGAVWEEVILHLPEEVRLVSLSATVSNAEEFGAWMETVRGDTEIIVDEVRPVPLWQHIMVGRRLFDLFDHDAQAADSAAKLIVDRELVRYLKQRQALDRADSWQPRGRGRGDRGGSASNFRPLARPEVIARLDEEGLLPAITFIFSRAGCDAAVAQCLRSRLRLTTEEQIAEITAIIDKHTGELPRADLEVLGYWEWREALERGIAAHHAGMLPAFRHTVEELFVNGLVRAVFATETLALGINMPARTVVLERLVKYNGETHAELTPGEYTQLTGRAGRRGIDVEGHAVVLWQPGIETTEVAGLASTRTFPLRSSFRPAYNMSINLIDRMGAAESRSLLERSFAQFQADRSVVGIVRTIERNRVVLAELSEQLGGVDGEFFEYAQLRERVRARERKLEKQGRTDRRQDAVNSLTALRRGDVIAIPVGRRSGLAVVLETDSDPNDPRPLVLTEDKWAGRISAADFPAPAKSLGSMRLPRHVDHRTARSRRDLASALRSTGIVPPGRYSKRKSPAASDRELATLRRALRSHPCHTAPDREQLSRIGERYNTLARETETLRQKVAATTNSLARTFDRIVALLAEREYIEPEGHGITESGQRLSRIYSESDLLVAECLRGGLWKGLGPAELAGVVSTMVYESRQDGDIGDRGPTGPSRHALARTLQVWSEIREDEVRHKLPLTREPDFGFVSAIYKWARGEPLVDALLAAGDRGQALSAGDFVRWCRQVIDLLDQVQSTAPDREVRAAATKAVHAIRRGVVAIDAA</sequence>
<evidence type="ECO:0000256" key="4">
    <source>
        <dbReference type="ARBA" id="ARBA00022840"/>
    </source>
</evidence>
<dbReference type="Pfam" id="PF00270">
    <property type="entry name" value="DEAD"/>
    <property type="match status" value="1"/>
</dbReference>
<dbReference type="InterPro" id="IPR011545">
    <property type="entry name" value="DEAD/DEAH_box_helicase_dom"/>
</dbReference>
<dbReference type="InterPro" id="IPR027417">
    <property type="entry name" value="P-loop_NTPase"/>
</dbReference>
<evidence type="ECO:0000256" key="3">
    <source>
        <dbReference type="ARBA" id="ARBA00022806"/>
    </source>
</evidence>
<dbReference type="PANTHER" id="PTHR12131">
    <property type="entry name" value="ATP-DEPENDENT RNA AND DNA HELICASE"/>
    <property type="match status" value="1"/>
</dbReference>
<evidence type="ECO:0000256" key="2">
    <source>
        <dbReference type="ARBA" id="ARBA00022801"/>
    </source>
</evidence>
<keyword evidence="4" id="KW-0067">ATP-binding</keyword>
<dbReference type="Proteomes" id="UP001596484">
    <property type="component" value="Unassembled WGS sequence"/>
</dbReference>
<accession>A0ABW2S125</accession>
<dbReference type="SUPFAM" id="SSF52540">
    <property type="entry name" value="P-loop containing nucleoside triphosphate hydrolases"/>
    <property type="match status" value="1"/>
</dbReference>
<dbReference type="Pfam" id="PF08148">
    <property type="entry name" value="DSHCT"/>
    <property type="match status" value="1"/>
</dbReference>
<evidence type="ECO:0000313" key="7">
    <source>
        <dbReference type="EMBL" id="MFC7449797.1"/>
    </source>
</evidence>
<dbReference type="InterPro" id="IPR001650">
    <property type="entry name" value="Helicase_C-like"/>
</dbReference>
<dbReference type="SMART" id="SM00490">
    <property type="entry name" value="HELICc"/>
    <property type="match status" value="1"/>
</dbReference>
<evidence type="ECO:0000259" key="6">
    <source>
        <dbReference type="PROSITE" id="PS51194"/>
    </source>
</evidence>
<dbReference type="Gene3D" id="1.10.3380.30">
    <property type="match status" value="1"/>
</dbReference>
<dbReference type="CDD" id="cd18795">
    <property type="entry name" value="SF2_C_Ski2"/>
    <property type="match status" value="1"/>
</dbReference>
<dbReference type="PROSITE" id="PS51194">
    <property type="entry name" value="HELICASE_CTER"/>
    <property type="match status" value="1"/>
</dbReference>
<proteinExistence type="predicted"/>
<evidence type="ECO:0000313" key="8">
    <source>
        <dbReference type="Proteomes" id="UP001596484"/>
    </source>
</evidence>
<dbReference type="Pfam" id="PF00271">
    <property type="entry name" value="Helicase_C"/>
    <property type="match status" value="1"/>
</dbReference>
<dbReference type="InterPro" id="IPR050699">
    <property type="entry name" value="RNA-DNA_Helicase"/>
</dbReference>
<dbReference type="Gene3D" id="3.40.50.300">
    <property type="entry name" value="P-loop containing nucleotide triphosphate hydrolases"/>
    <property type="match status" value="2"/>
</dbReference>
<evidence type="ECO:0000256" key="1">
    <source>
        <dbReference type="ARBA" id="ARBA00022741"/>
    </source>
</evidence>
<dbReference type="InterPro" id="IPR058621">
    <property type="entry name" value="SH3_HelY"/>
</dbReference>
<dbReference type="InterPro" id="IPR012961">
    <property type="entry name" value="Ski2/MTR4_C"/>
</dbReference>
<feature type="domain" description="Helicase ATP-binding" evidence="5">
    <location>
        <begin position="22"/>
        <end position="180"/>
    </location>
</feature>
<dbReference type="Pfam" id="PF26090">
    <property type="entry name" value="SH3_HelY"/>
    <property type="match status" value="1"/>
</dbReference>
<evidence type="ECO:0000259" key="5">
    <source>
        <dbReference type="PROSITE" id="PS51192"/>
    </source>
</evidence>
<organism evidence="7 8">
    <name type="scientific">Rhodococcus daqingensis</name>
    <dbReference type="NCBI Taxonomy" id="2479363"/>
    <lineage>
        <taxon>Bacteria</taxon>
        <taxon>Bacillati</taxon>
        <taxon>Actinomycetota</taxon>
        <taxon>Actinomycetes</taxon>
        <taxon>Mycobacteriales</taxon>
        <taxon>Nocardiaceae</taxon>
        <taxon>Rhodococcus</taxon>
    </lineage>
</organism>
<reference evidence="8" key="1">
    <citation type="journal article" date="2019" name="Int. J. Syst. Evol. Microbiol.">
        <title>The Global Catalogue of Microorganisms (GCM) 10K type strain sequencing project: providing services to taxonomists for standard genome sequencing and annotation.</title>
        <authorList>
            <consortium name="The Broad Institute Genomics Platform"/>
            <consortium name="The Broad Institute Genome Sequencing Center for Infectious Disease"/>
            <person name="Wu L."/>
            <person name="Ma J."/>
        </authorList>
    </citation>
    <scope>NUCLEOTIDE SEQUENCE [LARGE SCALE GENOMIC DNA]</scope>
    <source>
        <strain evidence="8">ICMP 19430</strain>
    </source>
</reference>
<dbReference type="EMBL" id="JBHTCS010000022">
    <property type="protein sequence ID" value="MFC7449797.1"/>
    <property type="molecule type" value="Genomic_DNA"/>
</dbReference>
<name>A0ABW2S125_9NOCA</name>
<keyword evidence="3 7" id="KW-0347">Helicase</keyword>
<gene>
    <name evidence="7" type="ORF">ACFQS9_18025</name>
</gene>
<dbReference type="InterPro" id="IPR014001">
    <property type="entry name" value="Helicase_ATP-bd"/>
</dbReference>
<keyword evidence="8" id="KW-1185">Reference proteome</keyword>
<dbReference type="PROSITE" id="PS51192">
    <property type="entry name" value="HELICASE_ATP_BIND_1"/>
    <property type="match status" value="1"/>
</dbReference>
<keyword evidence="1" id="KW-0547">Nucleotide-binding</keyword>
<dbReference type="GO" id="GO:0004386">
    <property type="term" value="F:helicase activity"/>
    <property type="evidence" value="ECO:0007669"/>
    <property type="project" value="UniProtKB-KW"/>
</dbReference>
<comment type="caution">
    <text evidence="7">The sequence shown here is derived from an EMBL/GenBank/DDBJ whole genome shotgun (WGS) entry which is preliminary data.</text>
</comment>
<feature type="domain" description="Helicase C-terminal" evidence="6">
    <location>
        <begin position="261"/>
        <end position="465"/>
    </location>
</feature>